<accession>A9MPQ8</accession>
<dbReference type="AlphaFoldDB" id="A9MPQ8"/>
<dbReference type="Proteomes" id="UP000002084">
    <property type="component" value="Chromosome"/>
</dbReference>
<keyword evidence="2" id="KW-1185">Reference proteome</keyword>
<evidence type="ECO:0000313" key="2">
    <source>
        <dbReference type="Proteomes" id="UP000002084"/>
    </source>
</evidence>
<protein>
    <submittedName>
        <fullName evidence="1">Uncharacterized protein</fullName>
    </submittedName>
</protein>
<organism evidence="1 2">
    <name type="scientific">Salmonella arizonae (strain ATCC BAA-731 / CDC346-86 / RSK2980)</name>
    <dbReference type="NCBI Taxonomy" id="41514"/>
    <lineage>
        <taxon>Bacteria</taxon>
        <taxon>Pseudomonadati</taxon>
        <taxon>Pseudomonadota</taxon>
        <taxon>Gammaproteobacteria</taxon>
        <taxon>Enterobacterales</taxon>
        <taxon>Enterobacteriaceae</taxon>
        <taxon>Salmonella</taxon>
    </lineage>
</organism>
<proteinExistence type="predicted"/>
<sequence>MAEITIYYGDNHPISPPYFQHLMKTIFQAITGYFIDNSNVKFKA</sequence>
<name>A9MPQ8_SALAR</name>
<reference evidence="1 2" key="1">
    <citation type="submission" date="2007-11" db="EMBL/GenBank/DDBJ databases">
        <authorList>
            <consortium name="The Salmonella enterica serovar Arizonae Genome Sequencing Project"/>
            <person name="McClelland M."/>
            <person name="Sanderson E.K."/>
            <person name="Porwollik S."/>
            <person name="Spieth J."/>
            <person name="Clifton W.S."/>
            <person name="Fulton R."/>
            <person name="Chunyan W."/>
            <person name="Wollam A."/>
            <person name="Shah N."/>
            <person name="Pepin K."/>
            <person name="Bhonagiri V."/>
            <person name="Nash W."/>
            <person name="Johnson M."/>
            <person name="Thiruvilangam P."/>
            <person name="Wilson R."/>
        </authorList>
    </citation>
    <scope>NUCLEOTIDE SEQUENCE [LARGE SCALE GENOMIC DNA]</scope>
    <source>
        <strain evidence="2">ATCC BAA-731 / CDC346-86 / RSK2980</strain>
    </source>
</reference>
<dbReference type="KEGG" id="ses:SARI_04373"/>
<dbReference type="EMBL" id="CP000880">
    <property type="protein sequence ID" value="ABX24151.1"/>
    <property type="molecule type" value="Genomic_DNA"/>
</dbReference>
<dbReference type="HOGENOM" id="CLU_3221694_0_0_6"/>
<gene>
    <name evidence="1" type="ordered locus">SARI_04373</name>
</gene>
<evidence type="ECO:0000313" key="1">
    <source>
        <dbReference type="EMBL" id="ABX24151.1"/>
    </source>
</evidence>